<name>A0A6N6VHY7_9HYPH</name>
<dbReference type="AlphaFoldDB" id="A0A6N6VHY7"/>
<feature type="domain" description="HTH tetR-type" evidence="4">
    <location>
        <begin position="32"/>
        <end position="92"/>
    </location>
</feature>
<evidence type="ECO:0000256" key="1">
    <source>
        <dbReference type="ARBA" id="ARBA00023125"/>
    </source>
</evidence>
<dbReference type="PRINTS" id="PR00455">
    <property type="entry name" value="HTHTETR"/>
</dbReference>
<keyword evidence="6" id="KW-1185">Reference proteome</keyword>
<feature type="compositionally biased region" description="Basic and acidic residues" evidence="3">
    <location>
        <begin position="16"/>
        <end position="34"/>
    </location>
</feature>
<dbReference type="RefSeq" id="WP_152215788.1">
    <property type="nucleotide sequence ID" value="NZ_WESC01000006.1"/>
</dbReference>
<dbReference type="InterPro" id="IPR001647">
    <property type="entry name" value="HTH_TetR"/>
</dbReference>
<dbReference type="Proteomes" id="UP000468901">
    <property type="component" value="Unassembled WGS sequence"/>
</dbReference>
<dbReference type="PROSITE" id="PS50977">
    <property type="entry name" value="HTH_TETR_2"/>
    <property type="match status" value="1"/>
</dbReference>
<dbReference type="SUPFAM" id="SSF48498">
    <property type="entry name" value="Tetracyclin repressor-like, C-terminal domain"/>
    <property type="match status" value="1"/>
</dbReference>
<dbReference type="PANTHER" id="PTHR30055:SF226">
    <property type="entry name" value="HTH-TYPE TRANSCRIPTIONAL REGULATOR PKSA"/>
    <property type="match status" value="1"/>
</dbReference>
<comment type="caution">
    <text evidence="5">The sequence shown here is derived from an EMBL/GenBank/DDBJ whole genome shotgun (WGS) entry which is preliminary data.</text>
</comment>
<dbReference type="PANTHER" id="PTHR30055">
    <property type="entry name" value="HTH-TYPE TRANSCRIPTIONAL REGULATOR RUTR"/>
    <property type="match status" value="1"/>
</dbReference>
<dbReference type="GO" id="GO:0000976">
    <property type="term" value="F:transcription cis-regulatory region binding"/>
    <property type="evidence" value="ECO:0007669"/>
    <property type="project" value="TreeGrafter"/>
</dbReference>
<proteinExistence type="predicted"/>
<reference evidence="5 6" key="1">
    <citation type="submission" date="2019-09" db="EMBL/GenBank/DDBJ databases">
        <title>Parvibaculum sedimenti sp. nov., isolated from sediment.</title>
        <authorList>
            <person name="Wang Y."/>
        </authorList>
    </citation>
    <scope>NUCLEOTIDE SEQUENCE [LARGE SCALE GENOMIC DNA]</scope>
    <source>
        <strain evidence="5 6">HXT-9</strain>
    </source>
</reference>
<protein>
    <submittedName>
        <fullName evidence="5">TetR family transcriptional regulator</fullName>
    </submittedName>
</protein>
<dbReference type="EMBL" id="WESC01000006">
    <property type="protein sequence ID" value="KAB7740423.1"/>
    <property type="molecule type" value="Genomic_DNA"/>
</dbReference>
<dbReference type="InterPro" id="IPR009057">
    <property type="entry name" value="Homeodomain-like_sf"/>
</dbReference>
<dbReference type="SUPFAM" id="SSF46689">
    <property type="entry name" value="Homeodomain-like"/>
    <property type="match status" value="1"/>
</dbReference>
<evidence type="ECO:0000313" key="6">
    <source>
        <dbReference type="Proteomes" id="UP000468901"/>
    </source>
</evidence>
<sequence length="242" mass="27325">MDTSSKISKQASAKSAKREHPQTEGRRERNKREKVARITAAARTLFHIKGYTETTTQEVAEAADIGAGTLFLYAKSKEDLLILVFKDEMSQLIEEVYGTIRKKAPLLEQAESLFDGFIEYHRRDVVIARALIRELSFSGNPGRRKDVLTIPEAIIEKLVHFVSAARARGEIRADIDPVEAARCLFAIYYQQLQTWLGTYVSHSAFKQNMHVLLKFVVDGMSVGGIRKIEPSRNKRTSQTGKK</sequence>
<evidence type="ECO:0000256" key="2">
    <source>
        <dbReference type="PROSITE-ProRule" id="PRU00335"/>
    </source>
</evidence>
<feature type="DNA-binding region" description="H-T-H motif" evidence="2">
    <location>
        <begin position="55"/>
        <end position="74"/>
    </location>
</feature>
<feature type="compositionally biased region" description="Low complexity" evidence="3">
    <location>
        <begin position="1"/>
        <end position="14"/>
    </location>
</feature>
<dbReference type="GO" id="GO:0003700">
    <property type="term" value="F:DNA-binding transcription factor activity"/>
    <property type="evidence" value="ECO:0007669"/>
    <property type="project" value="TreeGrafter"/>
</dbReference>
<dbReference type="InterPro" id="IPR036271">
    <property type="entry name" value="Tet_transcr_reg_TetR-rel_C_sf"/>
</dbReference>
<dbReference type="InterPro" id="IPR050109">
    <property type="entry name" value="HTH-type_TetR-like_transc_reg"/>
</dbReference>
<evidence type="ECO:0000259" key="4">
    <source>
        <dbReference type="PROSITE" id="PS50977"/>
    </source>
</evidence>
<evidence type="ECO:0000256" key="3">
    <source>
        <dbReference type="SAM" id="MobiDB-lite"/>
    </source>
</evidence>
<keyword evidence="1 2" id="KW-0238">DNA-binding</keyword>
<accession>A0A6N6VHY7</accession>
<evidence type="ECO:0000313" key="5">
    <source>
        <dbReference type="EMBL" id="KAB7740423.1"/>
    </source>
</evidence>
<gene>
    <name evidence="5" type="ORF">F2P47_07800</name>
</gene>
<dbReference type="Gene3D" id="1.10.357.10">
    <property type="entry name" value="Tetracycline Repressor, domain 2"/>
    <property type="match status" value="1"/>
</dbReference>
<organism evidence="5 6">
    <name type="scientific">Parvibaculum sedimenti</name>
    <dbReference type="NCBI Taxonomy" id="2608632"/>
    <lineage>
        <taxon>Bacteria</taxon>
        <taxon>Pseudomonadati</taxon>
        <taxon>Pseudomonadota</taxon>
        <taxon>Alphaproteobacteria</taxon>
        <taxon>Hyphomicrobiales</taxon>
        <taxon>Parvibaculaceae</taxon>
        <taxon>Parvibaculum</taxon>
    </lineage>
</organism>
<dbReference type="Pfam" id="PF00440">
    <property type="entry name" value="TetR_N"/>
    <property type="match status" value="1"/>
</dbReference>
<feature type="region of interest" description="Disordered" evidence="3">
    <location>
        <begin position="1"/>
        <end position="34"/>
    </location>
</feature>